<dbReference type="SUPFAM" id="SSF52540">
    <property type="entry name" value="P-loop containing nucleoside triphosphate hydrolases"/>
    <property type="match status" value="1"/>
</dbReference>
<feature type="compositionally biased region" description="Pro residues" evidence="2">
    <location>
        <begin position="565"/>
        <end position="584"/>
    </location>
</feature>
<dbReference type="NCBIfam" id="NF041121">
    <property type="entry name" value="SAV_2336_NTERM"/>
    <property type="match status" value="1"/>
</dbReference>
<dbReference type="PROSITE" id="PS50005">
    <property type="entry name" value="TPR"/>
    <property type="match status" value="2"/>
</dbReference>
<dbReference type="InterPro" id="IPR027417">
    <property type="entry name" value="P-loop_NTPase"/>
</dbReference>
<dbReference type="GO" id="GO:0009116">
    <property type="term" value="P:nucleoside metabolic process"/>
    <property type="evidence" value="ECO:0007669"/>
    <property type="project" value="InterPro"/>
</dbReference>
<dbReference type="Pfam" id="PF13424">
    <property type="entry name" value="TPR_12"/>
    <property type="match status" value="2"/>
</dbReference>
<dbReference type="PANTHER" id="PTHR47691">
    <property type="entry name" value="REGULATOR-RELATED"/>
    <property type="match status" value="1"/>
</dbReference>
<evidence type="ECO:0000259" key="3">
    <source>
        <dbReference type="Pfam" id="PF01048"/>
    </source>
</evidence>
<dbReference type="CDD" id="cd09008">
    <property type="entry name" value="MTAN"/>
    <property type="match status" value="1"/>
</dbReference>
<dbReference type="EMBL" id="JACHJK010000014">
    <property type="protein sequence ID" value="MBB5930989.1"/>
    <property type="molecule type" value="Genomic_DNA"/>
</dbReference>
<dbReference type="Gene3D" id="3.40.50.1580">
    <property type="entry name" value="Nucleoside phosphorylase domain"/>
    <property type="match status" value="1"/>
</dbReference>
<gene>
    <name evidence="4" type="ORF">FHS34_006496</name>
</gene>
<keyword evidence="1" id="KW-0802">TPR repeat</keyword>
<dbReference type="SUPFAM" id="SSF53167">
    <property type="entry name" value="Purine and uridine phosphorylases"/>
    <property type="match status" value="1"/>
</dbReference>
<dbReference type="InterPro" id="IPR047738">
    <property type="entry name" value="SAV_2336-like_N"/>
</dbReference>
<dbReference type="Gene3D" id="1.25.40.10">
    <property type="entry name" value="Tetratricopeptide repeat domain"/>
    <property type="match status" value="1"/>
</dbReference>
<reference evidence="4 5" key="1">
    <citation type="submission" date="2020-08" db="EMBL/GenBank/DDBJ databases">
        <title>Genomic Encyclopedia of Type Strains, Phase III (KMG-III): the genomes of soil and plant-associated and newly described type strains.</title>
        <authorList>
            <person name="Whitman W."/>
        </authorList>
    </citation>
    <scope>NUCLEOTIDE SEQUENCE [LARGE SCALE GENOMIC DNA]</scope>
    <source>
        <strain evidence="4 5">CECT 3313</strain>
    </source>
</reference>
<proteinExistence type="predicted"/>
<dbReference type="SMART" id="SM00028">
    <property type="entry name" value="TPR"/>
    <property type="match status" value="5"/>
</dbReference>
<dbReference type="InterPro" id="IPR035994">
    <property type="entry name" value="Nucleoside_phosphorylase_sf"/>
</dbReference>
<evidence type="ECO:0000313" key="4">
    <source>
        <dbReference type="EMBL" id="MBB5930989.1"/>
    </source>
</evidence>
<keyword evidence="5" id="KW-1185">Reference proteome</keyword>
<dbReference type="Pfam" id="PF01048">
    <property type="entry name" value="PNP_UDP_1"/>
    <property type="match status" value="1"/>
</dbReference>
<sequence>MPEGLRHHLARILEEGCSSGPDAELVADVLWMASVAGLEPAAPPAPRTGEPSSARPERPGDGRTEPPPARLTDTCETEEAELHPPAGDTAHGTKDGESGRSGVHLETPLLPLLTEGLPLAQSLRPLKQDVVRPGRPTLDEHGTAHAVGETGMLLPVWRQPTERRFSIDLVVDVGRTMAVWHRTGAELRALFERHGAFRDVRTWALDSDAHTPVFFPFRLGRARPDGKTGPGRRLRQLAGPSGRRLMIILTDGVGAVWRDEEFKTTLAERARRQPMAVLQVLPRRLWHRTALPTAAVSAKQNRRALPVPLFRCTAPLPGMAADAPDRDRITWLPVMEIRPNWLAPWAELLSGHSPGRTPMLATPLTVVKWPAAPPPGATPAEDPVEGVNNLRKGVSPGAFQLACYLAAAPLTLPIMQFVQRAMLPRSTTTELAEIFLSGAVRRVTPPSPGENPDEVLYDFHAGVREELLGCVTTQDSLTVLGDVLTKVSENVARVFGGASGFRSLAALASPNAGTTDRALPLPRESVPFARVALTVLESAGGVHGAAARRIRQSLALGRRPGPVEAAPPPGEPAPAAAPPAPDVPPGDTATGTALVVTGTAVEYEAMWRHLTDVRTLVHPSGTQLTCGALPGTGWTVALAEVGAGNQAPVAVIERAESWMRPDVLLFVGLAGSLTDHVALGDVIVATAVYAHQGVVSTPEGFRSRPSAWSAPHRLTSAARTALWSRRDIRVHFKPVAATDVVLNDSTSHLVRQLRGHYNDAVAVEMESTGISYVGATSLPALTIRGICDTADGRRIDDPAGVRRRAAHAAAEAAVATLRRLALPGVGMTASADPPAAARAEPEGEPAPPVLAGEHIDFRSGAFVGAVTGREDVRVGDVRVGESPRNAPASLPPAPPGFTGREDAMATLRSALAPTGQHGEAVVVTAVAGMGGVGKTALAVQAAHAARAEGWYPGGALFVDLRGYGDDPVTPDQAVAHLLEALGVRADDLPSTVPGRLSLYRTLLDRRTEPVLILADNASSAAQVSPLVPADERHRLVVVSRHRLPSLFARSLVLGELSAEASVTLLDKALRIADPSDERVVDAPADARSLAGLCGHLPLALQIAAARLAATPHMTVAELTDELSESIDRLDALDDGERDLRSVFDSSYRRLTPQQAHLLRVVAAAPGPDISTEALTALLGEDSPPFRVLAALESAHLVTRSGNRSRWGLHDLVRAYAQGVAAGEAQDEIEAARSRLLDFYAQWAEEADRRLRALPNEPLSVQFDSRSAALAWLDVERANLVAAVLWAAETRYAPVAIRLALAIAEYLNWRGYADDWIRVSECAISAARNSGDSYAEAMALGELGRALESGRRPDEAVSAAQRALDLLRALGDRGAEAGAWQNLGRALSSLRRHDMAIEAFTHARDLHRANGHPTGEGTAWNDLGLALAETGRVEEAIDAFTRARDSHQATGHRTGEGTAWHNLGLALAGTGRVGEAVQAHQATLTICRDLGDWYGAGQASGRLGEVYAGAGHLSRARDAWEEAVRAYDRADAQEEARRARERLRQLDGTG</sequence>
<dbReference type="Proteomes" id="UP000585836">
    <property type="component" value="Unassembled WGS sequence"/>
</dbReference>
<dbReference type="InterPro" id="IPR000845">
    <property type="entry name" value="Nucleoside_phosphorylase_d"/>
</dbReference>
<feature type="region of interest" description="Disordered" evidence="2">
    <location>
        <begin position="559"/>
        <end position="584"/>
    </location>
</feature>
<dbReference type="GO" id="GO:0003824">
    <property type="term" value="F:catalytic activity"/>
    <property type="evidence" value="ECO:0007669"/>
    <property type="project" value="InterPro"/>
</dbReference>
<dbReference type="InterPro" id="IPR011990">
    <property type="entry name" value="TPR-like_helical_dom_sf"/>
</dbReference>
<dbReference type="RefSeq" id="WP_184971989.1">
    <property type="nucleotide sequence ID" value="NZ_JACHJK010000014.1"/>
</dbReference>
<accession>A0A7W9UUV8</accession>
<evidence type="ECO:0000256" key="2">
    <source>
        <dbReference type="SAM" id="MobiDB-lite"/>
    </source>
</evidence>
<feature type="region of interest" description="Disordered" evidence="2">
    <location>
        <begin position="40"/>
        <end position="104"/>
    </location>
</feature>
<name>A0A7W9UUV8_9ACTN</name>
<dbReference type="PRINTS" id="PR00364">
    <property type="entry name" value="DISEASERSIST"/>
</dbReference>
<organism evidence="4 5">
    <name type="scientific">Streptomyces echinatus</name>
    <dbReference type="NCBI Taxonomy" id="67293"/>
    <lineage>
        <taxon>Bacteria</taxon>
        <taxon>Bacillati</taxon>
        <taxon>Actinomycetota</taxon>
        <taxon>Actinomycetes</taxon>
        <taxon>Kitasatosporales</taxon>
        <taxon>Streptomycetaceae</taxon>
        <taxon>Streptomyces</taxon>
    </lineage>
</organism>
<feature type="repeat" description="TPR" evidence="1">
    <location>
        <begin position="1376"/>
        <end position="1409"/>
    </location>
</feature>
<feature type="domain" description="Nucleoside phosphorylase" evidence="3">
    <location>
        <begin position="594"/>
        <end position="817"/>
    </location>
</feature>
<dbReference type="Gene3D" id="3.40.50.300">
    <property type="entry name" value="P-loop containing nucleotide triphosphate hydrolases"/>
    <property type="match status" value="1"/>
</dbReference>
<feature type="repeat" description="TPR" evidence="1">
    <location>
        <begin position="1416"/>
        <end position="1449"/>
    </location>
</feature>
<dbReference type="InterPro" id="IPR019734">
    <property type="entry name" value="TPR_rpt"/>
</dbReference>
<feature type="compositionally biased region" description="Basic and acidic residues" evidence="2">
    <location>
        <begin position="55"/>
        <end position="64"/>
    </location>
</feature>
<protein>
    <submittedName>
        <fullName evidence="4">Nucleoside phosphorylase/tetratricopeptide (TPR) repeat protein</fullName>
    </submittedName>
</protein>
<dbReference type="SUPFAM" id="SSF48452">
    <property type="entry name" value="TPR-like"/>
    <property type="match status" value="1"/>
</dbReference>
<evidence type="ECO:0000313" key="5">
    <source>
        <dbReference type="Proteomes" id="UP000585836"/>
    </source>
</evidence>
<evidence type="ECO:0000256" key="1">
    <source>
        <dbReference type="PROSITE-ProRule" id="PRU00339"/>
    </source>
</evidence>
<dbReference type="PANTHER" id="PTHR47691:SF3">
    <property type="entry name" value="HTH-TYPE TRANSCRIPTIONAL REGULATOR RV0890C-RELATED"/>
    <property type="match status" value="1"/>
</dbReference>
<comment type="caution">
    <text evidence="4">The sequence shown here is derived from an EMBL/GenBank/DDBJ whole genome shotgun (WGS) entry which is preliminary data.</text>
</comment>